<proteinExistence type="predicted"/>
<dbReference type="AlphaFoldDB" id="A0A845UIU4"/>
<organism evidence="1">
    <name type="scientific">Acidithiobacillus ferrianus</name>
    <dbReference type="NCBI Taxonomy" id="2678518"/>
    <lineage>
        <taxon>Bacteria</taxon>
        <taxon>Pseudomonadati</taxon>
        <taxon>Pseudomonadota</taxon>
        <taxon>Acidithiobacillia</taxon>
        <taxon>Acidithiobacillales</taxon>
        <taxon>Acidithiobacillaceae</taxon>
        <taxon>Acidithiobacillus</taxon>
    </lineage>
</organism>
<keyword evidence="1" id="KW-0418">Kinase</keyword>
<keyword evidence="1" id="KW-0808">Transferase</keyword>
<accession>A0A845UIU4</accession>
<dbReference type="RefSeq" id="WP_163099166.1">
    <property type="nucleotide sequence ID" value="NZ_CP127523.1"/>
</dbReference>
<dbReference type="EMBL" id="WNJL01000040">
    <property type="protein sequence ID" value="NDU43744.1"/>
    <property type="molecule type" value="Genomic_DNA"/>
</dbReference>
<protein>
    <submittedName>
        <fullName evidence="1">Histidine kinase</fullName>
    </submittedName>
</protein>
<sequence length="361" mass="39015">MGSTAALAGTGFAVGARHPEQLLTDAVEEALDKLRGQAVTAALCLFSPPLAPVHPLMLQTQMKRLACLRIAAATFPGVFTESGQSLGDTACAVLLLASPLGLSSNGQGILSAPRLSWARPDQAIAAPWLSAAPHIGSLSSRAGRFWLQTQSQCDPVVLGFRGVSTQYSVCSAGLRPLSTPLPVTAQEGSLLLQLERYLTLPMLAQHIPFHMRQESRLPLERLLIGEIRADTDPDAPPDLLHIRATDLNRSGLWLERPLSGDAHAFITLRDPVSAERDTRSALETLMNAMPSPAFAWISSSVGRDAAFFSGLDRDLELWRAHYPTLPTLGVYGMGELLPMQKTSYFLRYSKVFSVFSAFTAQ</sequence>
<comment type="caution">
    <text evidence="1">The sequence shown here is derived from an EMBL/GenBank/DDBJ whole genome shotgun (WGS) entry which is preliminary data.</text>
</comment>
<dbReference type="GO" id="GO:0016301">
    <property type="term" value="F:kinase activity"/>
    <property type="evidence" value="ECO:0007669"/>
    <property type="project" value="UniProtKB-KW"/>
</dbReference>
<name>A0A845UIU4_9PROT</name>
<reference evidence="1" key="1">
    <citation type="submission" date="2019-11" db="EMBL/GenBank/DDBJ databases">
        <title>Acidithiobacillus ferrianus sp. nov.: a facultatively anaerobic and extremely acidophilic chemolithoautotroph.</title>
        <authorList>
            <person name="Norris P.R."/>
            <person name="Falagan C."/>
            <person name="Moya-Beltran A."/>
            <person name="Castro M."/>
            <person name="Quatrini R."/>
            <person name="Johnson D.B."/>
        </authorList>
    </citation>
    <scope>NUCLEOTIDE SEQUENCE [LARGE SCALE GENOMIC DNA]</scope>
    <source>
        <strain evidence="1">MG</strain>
    </source>
</reference>
<gene>
    <name evidence="1" type="ORF">GL267_14280</name>
</gene>
<evidence type="ECO:0000313" key="1">
    <source>
        <dbReference type="EMBL" id="NDU43744.1"/>
    </source>
</evidence>